<comment type="caution">
    <text evidence="1">The sequence shown here is derived from an EMBL/GenBank/DDBJ whole genome shotgun (WGS) entry which is preliminary data.</text>
</comment>
<dbReference type="Proteomes" id="UP000811609">
    <property type="component" value="Chromosome 10"/>
</dbReference>
<reference evidence="2" key="2">
    <citation type="submission" date="2021-01" db="EMBL/GenBank/DDBJ databases">
        <authorList>
            <person name="Lovell J.T."/>
            <person name="Bentley N."/>
            <person name="Bhattarai G."/>
            <person name="Jenkins J.W."/>
            <person name="Sreedasyam A."/>
            <person name="Alarcon Y."/>
            <person name="Bock C."/>
            <person name="Boston L."/>
            <person name="Carlson J."/>
            <person name="Cervantes K."/>
            <person name="Clermont K."/>
            <person name="Krom N."/>
            <person name="Kubenka K."/>
            <person name="Mamidi S."/>
            <person name="Mattison C."/>
            <person name="Monteros M."/>
            <person name="Pisani C."/>
            <person name="Plott C."/>
            <person name="Rajasekar S."/>
            <person name="Rhein H.S."/>
            <person name="Rohla C."/>
            <person name="Song M."/>
            <person name="Hilaire R.S."/>
            <person name="Shu S."/>
            <person name="Wells L."/>
            <person name="Wang X."/>
            <person name="Webber J."/>
            <person name="Heerema R.J."/>
            <person name="Klein P."/>
            <person name="Conner P."/>
            <person name="Grauke L."/>
            <person name="Grimwood J."/>
            <person name="Schmutz J."/>
            <person name="Randall J.J."/>
        </authorList>
    </citation>
    <scope>NUCLEOTIDE SEQUENCE</scope>
    <source>
        <tissue evidence="2">Leaf</tissue>
    </source>
</reference>
<keyword evidence="3" id="KW-1185">Reference proteome</keyword>
<dbReference type="AlphaFoldDB" id="A0A8T1PDF0"/>
<sequence length="186" mass="20985">MGASFSSFKLCSSEREQPIGAVVLSSDSSNYNTSTRSGSAIIDQVLKPAEFWKKKKKKIVMMMMKKKRQSDHQPNENMVAKIRKFTLEELIMASPSRPDCFTNGGDLHVFNHSYKRVHPSSTGVLHTDLSSKATDSFPLEKRERDIHEEAEVLESVDSLISTSQIGKLKKKVSFKLPEEADIIVFY</sequence>
<reference evidence="1" key="1">
    <citation type="submission" date="2020-12" db="EMBL/GenBank/DDBJ databases">
        <title>WGS assembly of Carya illinoinensis cv. Pawnee.</title>
        <authorList>
            <person name="Platts A."/>
            <person name="Shu S."/>
            <person name="Wright S."/>
            <person name="Barry K."/>
            <person name="Edger P."/>
            <person name="Pires J.C."/>
            <person name="Schmutz J."/>
        </authorList>
    </citation>
    <scope>NUCLEOTIDE SEQUENCE</scope>
    <source>
        <tissue evidence="1">Leaf</tissue>
    </source>
</reference>
<protein>
    <submittedName>
        <fullName evidence="1">Uncharacterized protein</fullName>
    </submittedName>
</protein>
<organism evidence="1 3">
    <name type="scientific">Carya illinoinensis</name>
    <name type="common">Pecan</name>
    <dbReference type="NCBI Taxonomy" id="32201"/>
    <lineage>
        <taxon>Eukaryota</taxon>
        <taxon>Viridiplantae</taxon>
        <taxon>Streptophyta</taxon>
        <taxon>Embryophyta</taxon>
        <taxon>Tracheophyta</taxon>
        <taxon>Spermatophyta</taxon>
        <taxon>Magnoliopsida</taxon>
        <taxon>eudicotyledons</taxon>
        <taxon>Gunneridae</taxon>
        <taxon>Pentapetalae</taxon>
        <taxon>rosids</taxon>
        <taxon>fabids</taxon>
        <taxon>Fagales</taxon>
        <taxon>Juglandaceae</taxon>
        <taxon>Carya</taxon>
    </lineage>
</organism>
<evidence type="ECO:0000313" key="2">
    <source>
        <dbReference type="EMBL" id="KAG6691685.1"/>
    </source>
</evidence>
<dbReference type="EMBL" id="CM031818">
    <property type="protein sequence ID" value="KAG6639097.1"/>
    <property type="molecule type" value="Genomic_DNA"/>
</dbReference>
<dbReference type="Proteomes" id="UP000811246">
    <property type="component" value="Chromosome 10"/>
</dbReference>
<accession>A0A8T1PDF0</accession>
<evidence type="ECO:0000313" key="1">
    <source>
        <dbReference type="EMBL" id="KAG6639097.1"/>
    </source>
</evidence>
<proteinExistence type="predicted"/>
<dbReference type="EMBL" id="CM031834">
    <property type="protein sequence ID" value="KAG6691685.1"/>
    <property type="molecule type" value="Genomic_DNA"/>
</dbReference>
<name>A0A8T1PDF0_CARIL</name>
<gene>
    <name evidence="1" type="ORF">CIPAW_10G077400</name>
    <name evidence="2" type="ORF">I3842_10G076300</name>
</gene>
<evidence type="ECO:0000313" key="3">
    <source>
        <dbReference type="Proteomes" id="UP000811609"/>
    </source>
</evidence>